<evidence type="ECO:0000313" key="2">
    <source>
        <dbReference type="Proteomes" id="UP001239111"/>
    </source>
</evidence>
<name>A0ACC2NAK4_9HYME</name>
<sequence>MKVIVKYVLLNRQLECQGFQYEDIVVLLKAFKDDSKSSASCDCSFKTSTGTRSRKSNQESDYLKENFGTILPVAIREVVLRKPYDPIEYLGNWLLHYRDCEERAKRMKELEAELLEERAKLPKESVSEPITCYDYCEEAEEESEAVE</sequence>
<reference evidence="1" key="1">
    <citation type="submission" date="2023-04" db="EMBL/GenBank/DDBJ databases">
        <title>A chromosome-level genome assembly of the parasitoid wasp Eretmocerus hayati.</title>
        <authorList>
            <person name="Zhong Y."/>
            <person name="Liu S."/>
            <person name="Liu Y."/>
        </authorList>
    </citation>
    <scope>NUCLEOTIDE SEQUENCE</scope>
    <source>
        <strain evidence="1">ZJU_SS_LIU_2023</strain>
    </source>
</reference>
<evidence type="ECO:0000313" key="1">
    <source>
        <dbReference type="EMBL" id="KAJ8668091.1"/>
    </source>
</evidence>
<accession>A0ACC2NAK4</accession>
<keyword evidence="2" id="KW-1185">Reference proteome</keyword>
<dbReference type="Proteomes" id="UP001239111">
    <property type="component" value="Chromosome 4"/>
</dbReference>
<proteinExistence type="predicted"/>
<comment type="caution">
    <text evidence="1">The sequence shown here is derived from an EMBL/GenBank/DDBJ whole genome shotgun (WGS) entry which is preliminary data.</text>
</comment>
<dbReference type="EMBL" id="CM056744">
    <property type="protein sequence ID" value="KAJ8668091.1"/>
    <property type="molecule type" value="Genomic_DNA"/>
</dbReference>
<organism evidence="1 2">
    <name type="scientific">Eretmocerus hayati</name>
    <dbReference type="NCBI Taxonomy" id="131215"/>
    <lineage>
        <taxon>Eukaryota</taxon>
        <taxon>Metazoa</taxon>
        <taxon>Ecdysozoa</taxon>
        <taxon>Arthropoda</taxon>
        <taxon>Hexapoda</taxon>
        <taxon>Insecta</taxon>
        <taxon>Pterygota</taxon>
        <taxon>Neoptera</taxon>
        <taxon>Endopterygota</taxon>
        <taxon>Hymenoptera</taxon>
        <taxon>Apocrita</taxon>
        <taxon>Proctotrupomorpha</taxon>
        <taxon>Chalcidoidea</taxon>
        <taxon>Aphelinidae</taxon>
        <taxon>Aphelininae</taxon>
        <taxon>Eretmocerus</taxon>
    </lineage>
</organism>
<gene>
    <name evidence="1" type="ORF">QAD02_009754</name>
</gene>
<protein>
    <submittedName>
        <fullName evidence="1">Uncharacterized protein</fullName>
    </submittedName>
</protein>